<organism evidence="1 2">
    <name type="scientific">Eretmocerus hayati</name>
    <dbReference type="NCBI Taxonomy" id="131215"/>
    <lineage>
        <taxon>Eukaryota</taxon>
        <taxon>Metazoa</taxon>
        <taxon>Ecdysozoa</taxon>
        <taxon>Arthropoda</taxon>
        <taxon>Hexapoda</taxon>
        <taxon>Insecta</taxon>
        <taxon>Pterygota</taxon>
        <taxon>Neoptera</taxon>
        <taxon>Endopterygota</taxon>
        <taxon>Hymenoptera</taxon>
        <taxon>Apocrita</taxon>
        <taxon>Proctotrupomorpha</taxon>
        <taxon>Chalcidoidea</taxon>
        <taxon>Aphelinidae</taxon>
        <taxon>Aphelininae</taxon>
        <taxon>Eretmocerus</taxon>
    </lineage>
</organism>
<reference evidence="1" key="1">
    <citation type="submission" date="2023-04" db="EMBL/GenBank/DDBJ databases">
        <title>A chromosome-level genome assembly of the parasitoid wasp Eretmocerus hayati.</title>
        <authorList>
            <person name="Zhong Y."/>
            <person name="Liu S."/>
            <person name="Liu Y."/>
        </authorList>
    </citation>
    <scope>NUCLEOTIDE SEQUENCE</scope>
    <source>
        <strain evidence="1">ZJU_SS_LIU_2023</strain>
    </source>
</reference>
<sequence>MGRRKKGRELSKSQLNRRAKKWIEETRKNLRAPTKPRQTDFEDDENDWVDLETPLDVNPQQSQQTSRAVNEPVKKQQNACCTEDYEMRHAFDSQDVLNRESHTESQSNLDQSRDEKLSFRDRVARWADHTIPEQKVIDLLSILREEGFDVPKTAKTLRNTGRVKTPIKKCPPGEYFHYGLQKALEEQIRKYNIPAGTKIKFDINIDGLKLNDRSQRTLWPILGKITGIRRKTKPFVIGIYHGFAKPRSAKTFLKDFIVEYKKLKSNGFWFEHKHYNCFLRCAICDAPARSFVKCIAQHNGTYGCEKCYARGKKVNGRMTYSRLNARRRTNDCFRRRKHKLHHLPRKRSIFEWLTALDMIKAFVLDPMHLVYLGDVKYLLNLLNEFCSDPDIDVHIDFDAFNSALEEIEKWIPAEFSKKRVKDLKKLGKWKATHARFFLLYASVALAHRFLPSKYAEHLNQLTCAIRILSDPDQYIINNDFANKLLRSFVRDFKILYGEQYLVYNIHNLIHLAEEALRNGPLDSFSAFDFENFMRVLKGYLRKPESPLQQIHMCLKQQATYAEREEIKIYPIESGRVVRDLPFGCYGGFTKIEFHGYELSTSPPNNVCVLNDGAVVTIDYFAYKNDERVIIGRRFENLQDIPHYPVPSTSNFMMSIVSRQSSCVQLWPMSSIYRKAVTLVQGQTCYVIPFLHEEDRFQ</sequence>
<keyword evidence="2" id="KW-1185">Reference proteome</keyword>
<accession>A0ACC2P303</accession>
<dbReference type="EMBL" id="CM056742">
    <property type="protein sequence ID" value="KAJ8677811.1"/>
    <property type="molecule type" value="Genomic_DNA"/>
</dbReference>
<evidence type="ECO:0000313" key="1">
    <source>
        <dbReference type="EMBL" id="KAJ8677811.1"/>
    </source>
</evidence>
<gene>
    <name evidence="1" type="ORF">QAD02_013598</name>
</gene>
<comment type="caution">
    <text evidence="1">The sequence shown here is derived from an EMBL/GenBank/DDBJ whole genome shotgun (WGS) entry which is preliminary data.</text>
</comment>
<name>A0ACC2P303_9HYME</name>
<proteinExistence type="predicted"/>
<protein>
    <submittedName>
        <fullName evidence="1">Uncharacterized protein</fullName>
    </submittedName>
</protein>
<evidence type="ECO:0000313" key="2">
    <source>
        <dbReference type="Proteomes" id="UP001239111"/>
    </source>
</evidence>
<dbReference type="Proteomes" id="UP001239111">
    <property type="component" value="Chromosome 2"/>
</dbReference>